<evidence type="ECO:0000256" key="3">
    <source>
        <dbReference type="ARBA" id="ARBA00022840"/>
    </source>
</evidence>
<gene>
    <name evidence="5" type="ORF">UU41_C0047G0007</name>
</gene>
<name>A0A0G0UUD5_9BACT</name>
<accession>A0A0G0UUD5</accession>
<dbReference type="Gene3D" id="3.30.930.10">
    <property type="entry name" value="Bira Bifunctional Protein, Domain 2"/>
    <property type="match status" value="1"/>
</dbReference>
<dbReference type="GO" id="GO:0005524">
    <property type="term" value="F:ATP binding"/>
    <property type="evidence" value="ECO:0007669"/>
    <property type="project" value="InterPro"/>
</dbReference>
<keyword evidence="3" id="KW-0067">ATP-binding</keyword>
<dbReference type="AlphaFoldDB" id="A0A0G0UUD5"/>
<keyword evidence="1 5" id="KW-0436">Ligase</keyword>
<reference evidence="5 6" key="1">
    <citation type="journal article" date="2015" name="Nature">
        <title>rRNA introns, odd ribosomes, and small enigmatic genomes across a large radiation of phyla.</title>
        <authorList>
            <person name="Brown C.T."/>
            <person name="Hug L.A."/>
            <person name="Thomas B.C."/>
            <person name="Sharon I."/>
            <person name="Castelle C.J."/>
            <person name="Singh A."/>
            <person name="Wilkins M.J."/>
            <person name="Williams K.H."/>
            <person name="Banfield J.F."/>
        </authorList>
    </citation>
    <scope>NUCLEOTIDE SEQUENCE [LARGE SCALE GENOMIC DNA]</scope>
</reference>
<organism evidence="5 6">
    <name type="scientific">Candidatus Roizmanbacteria bacterium GW2011_GWA1_41_13</name>
    <dbReference type="NCBI Taxonomy" id="1618474"/>
    <lineage>
        <taxon>Bacteria</taxon>
        <taxon>Candidatus Roizmaniibacteriota</taxon>
    </lineage>
</organism>
<feature type="domain" description="Aminoacyl-transfer RNA synthetases class-II family profile" evidence="4">
    <location>
        <begin position="62"/>
        <end position="102"/>
    </location>
</feature>
<dbReference type="PATRIC" id="fig|1618474.3.peg.1088"/>
<dbReference type="GO" id="GO:0000049">
    <property type="term" value="F:tRNA binding"/>
    <property type="evidence" value="ECO:0007669"/>
    <property type="project" value="TreeGrafter"/>
</dbReference>
<evidence type="ECO:0000259" key="4">
    <source>
        <dbReference type="PROSITE" id="PS50862"/>
    </source>
</evidence>
<evidence type="ECO:0000313" key="6">
    <source>
        <dbReference type="Proteomes" id="UP000034961"/>
    </source>
</evidence>
<evidence type="ECO:0000256" key="1">
    <source>
        <dbReference type="ARBA" id="ARBA00022598"/>
    </source>
</evidence>
<dbReference type="InterPro" id="IPR045864">
    <property type="entry name" value="aa-tRNA-synth_II/BPL/LPL"/>
</dbReference>
<dbReference type="PANTHER" id="PTHR42918:SF15">
    <property type="entry name" value="LYSINE--TRNA LIGASE, CHLOROPLASTIC_MITOCHONDRIAL"/>
    <property type="match status" value="1"/>
</dbReference>
<dbReference type="GO" id="GO:0004824">
    <property type="term" value="F:lysine-tRNA ligase activity"/>
    <property type="evidence" value="ECO:0007669"/>
    <property type="project" value="TreeGrafter"/>
</dbReference>
<evidence type="ECO:0000256" key="2">
    <source>
        <dbReference type="ARBA" id="ARBA00022741"/>
    </source>
</evidence>
<dbReference type="SUPFAM" id="SSF55681">
    <property type="entry name" value="Class II aaRS and biotin synthetases"/>
    <property type="match status" value="1"/>
</dbReference>
<dbReference type="InterPro" id="IPR004364">
    <property type="entry name" value="Aa-tRNA-synt_II"/>
</dbReference>
<dbReference type="EMBL" id="LCAN01000047">
    <property type="protein sequence ID" value="KKR91111.1"/>
    <property type="molecule type" value="Genomic_DNA"/>
</dbReference>
<comment type="caution">
    <text evidence="5">The sequence shown here is derived from an EMBL/GenBank/DDBJ whole genome shotgun (WGS) entry which is preliminary data.</text>
</comment>
<dbReference type="PROSITE" id="PS50862">
    <property type="entry name" value="AA_TRNA_LIGASE_II"/>
    <property type="match status" value="1"/>
</dbReference>
<proteinExistence type="predicted"/>
<dbReference type="Pfam" id="PF00152">
    <property type="entry name" value="tRNA-synt_2"/>
    <property type="match status" value="1"/>
</dbReference>
<keyword evidence="2" id="KW-0547">Nucleotide-binding</keyword>
<dbReference type="Proteomes" id="UP000034961">
    <property type="component" value="Unassembled WGS sequence"/>
</dbReference>
<evidence type="ECO:0000313" key="5">
    <source>
        <dbReference type="EMBL" id="KKR91111.1"/>
    </source>
</evidence>
<dbReference type="PANTHER" id="PTHR42918">
    <property type="entry name" value="LYSYL-TRNA SYNTHETASE"/>
    <property type="match status" value="1"/>
</dbReference>
<dbReference type="GO" id="GO:0005829">
    <property type="term" value="C:cytosol"/>
    <property type="evidence" value="ECO:0007669"/>
    <property type="project" value="TreeGrafter"/>
</dbReference>
<protein>
    <submittedName>
        <fullName evidence="5">Lysine-tRNA ligase</fullName>
    </submittedName>
</protein>
<dbReference type="InterPro" id="IPR006195">
    <property type="entry name" value="aa-tRNA-synth_II"/>
</dbReference>
<dbReference type="GO" id="GO:0006430">
    <property type="term" value="P:lysyl-tRNA aminoacylation"/>
    <property type="evidence" value="ECO:0007669"/>
    <property type="project" value="TreeGrafter"/>
</dbReference>
<sequence>MGKRNAKATIEAFQVVVAGTELINAYSELNDPIDQEERWKEDERRSKEGVTEHQVVDHDYIRALEYGMPPTVGWGMGIERFIAILSNVHSIKEVIMFPTLRPSKVK</sequence>